<reference evidence="9" key="1">
    <citation type="journal article" date="2023" name="G3 (Bethesda)">
        <title>Whole genome assembly and annotation of the endangered Caribbean coral Acropora cervicornis.</title>
        <authorList>
            <person name="Selwyn J.D."/>
            <person name="Vollmer S.V."/>
        </authorList>
    </citation>
    <scope>NUCLEOTIDE SEQUENCE</scope>
    <source>
        <strain evidence="9">K2</strain>
    </source>
</reference>
<keyword evidence="4" id="KW-0324">Glycolysis</keyword>
<dbReference type="InterPro" id="IPR020810">
    <property type="entry name" value="Enolase_C"/>
</dbReference>
<evidence type="ECO:0000313" key="9">
    <source>
        <dbReference type="EMBL" id="KAK2572140.1"/>
    </source>
</evidence>
<evidence type="ECO:0000256" key="5">
    <source>
        <dbReference type="ARBA" id="ARBA00023239"/>
    </source>
</evidence>
<evidence type="ECO:0000256" key="1">
    <source>
        <dbReference type="ARBA" id="ARBA00005031"/>
    </source>
</evidence>
<evidence type="ECO:0000256" key="6">
    <source>
        <dbReference type="ARBA" id="ARBA00031125"/>
    </source>
</evidence>
<dbReference type="GO" id="GO:0004634">
    <property type="term" value="F:phosphopyruvate hydratase activity"/>
    <property type="evidence" value="ECO:0007669"/>
    <property type="project" value="UniProtKB-EC"/>
</dbReference>
<evidence type="ECO:0000256" key="7">
    <source>
        <dbReference type="ARBA" id="ARBA00032132"/>
    </source>
</evidence>
<dbReference type="EC" id="4.2.1.11" evidence="3"/>
<dbReference type="InterPro" id="IPR000941">
    <property type="entry name" value="Enolase"/>
</dbReference>
<sequence length="217" mass="24118">MWSDSDVSASSEALKKMASLSFVFQPCGRCVTTDGSFSPSVDKYELLMDLVQDAEKQKYEILTNTFKTADDDKDNWKKLNQRIGEKCFIVGNDLYRKHSSVLKWGVTEKLTSAVSLSVDQANTITGLKQMAQTGGLLMLSDGQCADPTSIFVDLAVAFRARFLKLGGPARAEHICKYRRLQQIESELGLKGRLASQEQHVFPVINVIEEKPEESGES</sequence>
<proteinExistence type="inferred from homology"/>
<reference evidence="9" key="2">
    <citation type="journal article" date="2023" name="Science">
        <title>Genomic signatures of disease resistance in endangered staghorn corals.</title>
        <authorList>
            <person name="Vollmer S.V."/>
            <person name="Selwyn J.D."/>
            <person name="Despard B.A."/>
            <person name="Roesel C.L."/>
        </authorList>
    </citation>
    <scope>NUCLEOTIDE SEQUENCE</scope>
    <source>
        <strain evidence="9">K2</strain>
    </source>
</reference>
<protein>
    <recommendedName>
        <fullName evidence="3">phosphopyruvate hydratase</fullName>
        <ecNumber evidence="3">4.2.1.11</ecNumber>
    </recommendedName>
    <alternativeName>
        <fullName evidence="6">2-phospho-D-glycerate hydro-lyase</fullName>
    </alternativeName>
    <alternativeName>
        <fullName evidence="7">2-phosphoglycerate dehydratase</fullName>
    </alternativeName>
</protein>
<dbReference type="PANTHER" id="PTHR11902">
    <property type="entry name" value="ENOLASE"/>
    <property type="match status" value="1"/>
</dbReference>
<evidence type="ECO:0000313" key="10">
    <source>
        <dbReference type="Proteomes" id="UP001249851"/>
    </source>
</evidence>
<organism evidence="9 10">
    <name type="scientific">Acropora cervicornis</name>
    <name type="common">Staghorn coral</name>
    <dbReference type="NCBI Taxonomy" id="6130"/>
    <lineage>
        <taxon>Eukaryota</taxon>
        <taxon>Metazoa</taxon>
        <taxon>Cnidaria</taxon>
        <taxon>Anthozoa</taxon>
        <taxon>Hexacorallia</taxon>
        <taxon>Scleractinia</taxon>
        <taxon>Astrocoeniina</taxon>
        <taxon>Acroporidae</taxon>
        <taxon>Acropora</taxon>
    </lineage>
</organism>
<dbReference type="GO" id="GO:0000287">
    <property type="term" value="F:magnesium ion binding"/>
    <property type="evidence" value="ECO:0007669"/>
    <property type="project" value="InterPro"/>
</dbReference>
<dbReference type="Pfam" id="PF00113">
    <property type="entry name" value="Enolase_C"/>
    <property type="match status" value="1"/>
</dbReference>
<feature type="domain" description="Enolase C-terminal TIM barrel" evidence="8">
    <location>
        <begin position="18"/>
        <end position="197"/>
    </location>
</feature>
<dbReference type="GO" id="GO:0000015">
    <property type="term" value="C:phosphopyruvate hydratase complex"/>
    <property type="evidence" value="ECO:0007669"/>
    <property type="project" value="InterPro"/>
</dbReference>
<dbReference type="InterPro" id="IPR036849">
    <property type="entry name" value="Enolase-like_C_sf"/>
</dbReference>
<keyword evidence="5" id="KW-0456">Lyase</keyword>
<evidence type="ECO:0000259" key="8">
    <source>
        <dbReference type="SMART" id="SM01192"/>
    </source>
</evidence>
<dbReference type="EMBL" id="JARQWQ010000004">
    <property type="protein sequence ID" value="KAK2572140.1"/>
    <property type="molecule type" value="Genomic_DNA"/>
</dbReference>
<dbReference type="AlphaFoldDB" id="A0AAD9R3I2"/>
<gene>
    <name evidence="9" type="ORF">P5673_002348</name>
</gene>
<dbReference type="GO" id="GO:0006096">
    <property type="term" value="P:glycolytic process"/>
    <property type="evidence" value="ECO:0007669"/>
    <property type="project" value="UniProtKB-KW"/>
</dbReference>
<comment type="caution">
    <text evidence="9">The sequence shown here is derived from an EMBL/GenBank/DDBJ whole genome shotgun (WGS) entry which is preliminary data.</text>
</comment>
<dbReference type="SMART" id="SM01192">
    <property type="entry name" value="Enolase_C"/>
    <property type="match status" value="1"/>
</dbReference>
<dbReference type="Proteomes" id="UP001249851">
    <property type="component" value="Unassembled WGS sequence"/>
</dbReference>
<evidence type="ECO:0000256" key="3">
    <source>
        <dbReference type="ARBA" id="ARBA00012058"/>
    </source>
</evidence>
<keyword evidence="10" id="KW-1185">Reference proteome</keyword>
<evidence type="ECO:0000256" key="4">
    <source>
        <dbReference type="ARBA" id="ARBA00023152"/>
    </source>
</evidence>
<evidence type="ECO:0000256" key="2">
    <source>
        <dbReference type="ARBA" id="ARBA00009604"/>
    </source>
</evidence>
<comment type="pathway">
    <text evidence="1">Carbohydrate degradation; glycolysis; pyruvate from D-glyceraldehyde 3-phosphate: step 4/5.</text>
</comment>
<dbReference type="Gene3D" id="3.20.20.120">
    <property type="entry name" value="Enolase-like C-terminal domain"/>
    <property type="match status" value="1"/>
</dbReference>
<accession>A0AAD9R3I2</accession>
<dbReference type="PANTHER" id="PTHR11902:SF1">
    <property type="entry name" value="ENOLASE"/>
    <property type="match status" value="1"/>
</dbReference>
<name>A0AAD9R3I2_ACRCE</name>
<dbReference type="SUPFAM" id="SSF51604">
    <property type="entry name" value="Enolase C-terminal domain-like"/>
    <property type="match status" value="1"/>
</dbReference>
<comment type="similarity">
    <text evidence="2">Belongs to the enolase family.</text>
</comment>